<sequence length="257" mass="28850">MKISQGDVFRRRERLIERLNEGQSLTVNELALFFNVSAVTIRRDLLFLEKKKMIERFYGGVRMIPAQPLKQSIEADNRPFPVTALVEKILPFLVNDTQLFIGAGRFSSDLIHALSFYDIAILTNDASAISINPLEKKALIAISGGELEKNTTALVGDFATHSFNKIEADLCIIEAAGFNTHEVTTKTLNESFVYRTMLQHTKGLKIVYTPSIHLETVSSFMIDRTFLFDTLFTDSAIPPTILASYQTQGIPVKVLFE</sequence>
<dbReference type="Proteomes" id="UP000664632">
    <property type="component" value="Unassembled WGS sequence"/>
</dbReference>
<evidence type="ECO:0000256" key="1">
    <source>
        <dbReference type="ARBA" id="ARBA00023015"/>
    </source>
</evidence>
<dbReference type="PANTHER" id="PTHR30363:SF44">
    <property type="entry name" value="AGA OPERON TRANSCRIPTIONAL REPRESSOR-RELATED"/>
    <property type="match status" value="1"/>
</dbReference>
<dbReference type="SMART" id="SM00420">
    <property type="entry name" value="HTH_DEOR"/>
    <property type="match status" value="1"/>
</dbReference>
<dbReference type="EMBL" id="JAFLWD010000033">
    <property type="protein sequence ID" value="MBO0441209.1"/>
    <property type="molecule type" value="Genomic_DNA"/>
</dbReference>
<feature type="domain" description="HTH deoR-type" evidence="4">
    <location>
        <begin position="8"/>
        <end position="63"/>
    </location>
</feature>
<dbReference type="InterPro" id="IPR050313">
    <property type="entry name" value="Carb_Metab_HTH_regulators"/>
</dbReference>
<dbReference type="PRINTS" id="PR00037">
    <property type="entry name" value="HTHLACR"/>
</dbReference>
<keyword evidence="1" id="KW-0805">Transcription regulation</keyword>
<name>A0ABS3H213_9ENTE</name>
<dbReference type="RefSeq" id="WP_207113229.1">
    <property type="nucleotide sequence ID" value="NZ_JAFLWD010000033.1"/>
</dbReference>
<comment type="caution">
    <text evidence="5">The sequence shown here is derived from an EMBL/GenBank/DDBJ whole genome shotgun (WGS) entry which is preliminary data.</text>
</comment>
<reference evidence="5 6" key="1">
    <citation type="submission" date="2021-03" db="EMBL/GenBank/DDBJ databases">
        <title>Enterococcal diversity collection.</title>
        <authorList>
            <person name="Gilmore M.S."/>
            <person name="Schwartzman J."/>
            <person name="Van Tyne D."/>
            <person name="Martin M."/>
            <person name="Earl A.M."/>
            <person name="Manson A.L."/>
            <person name="Straub T."/>
            <person name="Salamzade R."/>
            <person name="Saavedra J."/>
            <person name="Lebreton F."/>
            <person name="Prichula J."/>
            <person name="Schaufler K."/>
            <person name="Gaca A."/>
            <person name="Sgardioli B."/>
            <person name="Wagenaar J."/>
            <person name="Strong T."/>
        </authorList>
    </citation>
    <scope>NUCLEOTIDE SEQUENCE [LARGE SCALE GENOMIC DNA]</scope>
    <source>
        <strain evidence="5 6">DIV0869a</strain>
    </source>
</reference>
<proteinExistence type="predicted"/>
<protein>
    <submittedName>
        <fullName evidence="5">DeoR/GlpR transcriptional regulator</fullName>
    </submittedName>
</protein>
<dbReference type="InterPro" id="IPR036390">
    <property type="entry name" value="WH_DNA-bd_sf"/>
</dbReference>
<keyword evidence="3" id="KW-0804">Transcription</keyword>
<evidence type="ECO:0000313" key="6">
    <source>
        <dbReference type="Proteomes" id="UP000664632"/>
    </source>
</evidence>
<dbReference type="InterPro" id="IPR014036">
    <property type="entry name" value="DeoR-like_C"/>
</dbReference>
<dbReference type="PANTHER" id="PTHR30363">
    <property type="entry name" value="HTH-TYPE TRANSCRIPTIONAL REGULATOR SRLR-RELATED"/>
    <property type="match status" value="1"/>
</dbReference>
<gene>
    <name evidence="5" type="ORF">JZO69_12620</name>
</gene>
<dbReference type="InterPro" id="IPR036388">
    <property type="entry name" value="WH-like_DNA-bd_sf"/>
</dbReference>
<evidence type="ECO:0000313" key="5">
    <source>
        <dbReference type="EMBL" id="MBO0441209.1"/>
    </source>
</evidence>
<dbReference type="Gene3D" id="1.10.10.10">
    <property type="entry name" value="Winged helix-like DNA-binding domain superfamily/Winged helix DNA-binding domain"/>
    <property type="match status" value="1"/>
</dbReference>
<dbReference type="PROSITE" id="PS00894">
    <property type="entry name" value="HTH_DEOR_1"/>
    <property type="match status" value="1"/>
</dbReference>
<evidence type="ECO:0000259" key="4">
    <source>
        <dbReference type="PROSITE" id="PS51000"/>
    </source>
</evidence>
<evidence type="ECO:0000256" key="3">
    <source>
        <dbReference type="ARBA" id="ARBA00023163"/>
    </source>
</evidence>
<accession>A0ABS3H213</accession>
<dbReference type="Pfam" id="PF08220">
    <property type="entry name" value="HTH_DeoR"/>
    <property type="match status" value="1"/>
</dbReference>
<dbReference type="PROSITE" id="PS51000">
    <property type="entry name" value="HTH_DEOR_2"/>
    <property type="match status" value="1"/>
</dbReference>
<keyword evidence="6" id="KW-1185">Reference proteome</keyword>
<dbReference type="InterPro" id="IPR001034">
    <property type="entry name" value="DeoR_HTH"/>
</dbReference>
<dbReference type="InterPro" id="IPR018356">
    <property type="entry name" value="Tscrpt_reg_HTH_DeoR_CS"/>
</dbReference>
<dbReference type="SUPFAM" id="SSF46785">
    <property type="entry name" value="Winged helix' DNA-binding domain"/>
    <property type="match status" value="1"/>
</dbReference>
<evidence type="ECO:0000256" key="2">
    <source>
        <dbReference type="ARBA" id="ARBA00023125"/>
    </source>
</evidence>
<keyword evidence="2" id="KW-0238">DNA-binding</keyword>
<organism evidence="5 6">
    <name type="scientific">Candidatus Enterococcus ikei</name>
    <dbReference type="NCBI Taxonomy" id="2815326"/>
    <lineage>
        <taxon>Bacteria</taxon>
        <taxon>Bacillati</taxon>
        <taxon>Bacillota</taxon>
        <taxon>Bacilli</taxon>
        <taxon>Lactobacillales</taxon>
        <taxon>Enterococcaceae</taxon>
        <taxon>Enterococcus</taxon>
    </lineage>
</organism>
<dbReference type="Pfam" id="PF00455">
    <property type="entry name" value="DeoRC"/>
    <property type="match status" value="1"/>
</dbReference>
<dbReference type="SMART" id="SM01134">
    <property type="entry name" value="DeoRC"/>
    <property type="match status" value="1"/>
</dbReference>